<evidence type="ECO:0000313" key="9">
    <source>
        <dbReference type="Proteomes" id="UP001152562"/>
    </source>
</evidence>
<dbReference type="PANTHER" id="PTHR11504:SF0">
    <property type="entry name" value="CYTOCHROME C OXIDASE SUBUNIT"/>
    <property type="match status" value="1"/>
</dbReference>
<evidence type="ECO:0000256" key="6">
    <source>
        <dbReference type="RuleBase" id="RU004396"/>
    </source>
</evidence>
<proteinExistence type="inferred from homology"/>
<keyword evidence="7" id="KW-0812">Transmembrane</keyword>
<accession>A0A9P0TAS3</accession>
<dbReference type="Gene3D" id="4.10.95.10">
    <property type="entry name" value="Cytochrome c oxidase, subunit VIa"/>
    <property type="match status" value="1"/>
</dbReference>
<dbReference type="AlphaFoldDB" id="A0A9P0TAS3"/>
<feature type="transmembrane region" description="Helical" evidence="7">
    <location>
        <begin position="79"/>
        <end position="97"/>
    </location>
</feature>
<keyword evidence="9" id="KW-1185">Reference proteome</keyword>
<evidence type="ECO:0000256" key="5">
    <source>
        <dbReference type="ARBA" id="ARBA00023136"/>
    </source>
</evidence>
<evidence type="ECO:0000256" key="1">
    <source>
        <dbReference type="ARBA" id="ARBA00004273"/>
    </source>
</evidence>
<keyword evidence="5 7" id="KW-0472">Membrane</keyword>
<comment type="similarity">
    <text evidence="6">Belongs to the cytochrome c oxidase subunit 6A family.</text>
</comment>
<dbReference type="GO" id="GO:0005743">
    <property type="term" value="C:mitochondrial inner membrane"/>
    <property type="evidence" value="ECO:0007669"/>
    <property type="project" value="UniProtKB-SubCell"/>
</dbReference>
<evidence type="ECO:0000256" key="2">
    <source>
        <dbReference type="ARBA" id="ARBA00022792"/>
    </source>
</evidence>
<gene>
    <name evidence="8" type="ORF">PIBRA_LOCUS3395</name>
</gene>
<dbReference type="GO" id="GO:0030234">
    <property type="term" value="F:enzyme regulator activity"/>
    <property type="evidence" value="ECO:0007669"/>
    <property type="project" value="TreeGrafter"/>
</dbReference>
<dbReference type="InterPro" id="IPR036418">
    <property type="entry name" value="Cyt_c_oxidase_su6a_sf"/>
</dbReference>
<dbReference type="PANTHER" id="PTHR11504">
    <property type="entry name" value="CYTOCHROME C OXIDASE POLYPEPTIDE VIA"/>
    <property type="match status" value="1"/>
</dbReference>
<keyword evidence="4" id="KW-0496">Mitochondrion</keyword>
<comment type="caution">
    <text evidence="8">The sequence shown here is derived from an EMBL/GenBank/DDBJ whole genome shotgun (WGS) entry which is preliminary data.</text>
</comment>
<evidence type="ECO:0000256" key="7">
    <source>
        <dbReference type="SAM" id="Phobius"/>
    </source>
</evidence>
<evidence type="ECO:0000256" key="3">
    <source>
        <dbReference type="ARBA" id="ARBA00022946"/>
    </source>
</evidence>
<keyword evidence="3" id="KW-0809">Transit peptide</keyword>
<organism evidence="8 9">
    <name type="scientific">Pieris brassicae</name>
    <name type="common">White butterfly</name>
    <name type="synonym">Large white butterfly</name>
    <dbReference type="NCBI Taxonomy" id="7116"/>
    <lineage>
        <taxon>Eukaryota</taxon>
        <taxon>Metazoa</taxon>
        <taxon>Ecdysozoa</taxon>
        <taxon>Arthropoda</taxon>
        <taxon>Hexapoda</taxon>
        <taxon>Insecta</taxon>
        <taxon>Pterygota</taxon>
        <taxon>Neoptera</taxon>
        <taxon>Endopterygota</taxon>
        <taxon>Lepidoptera</taxon>
        <taxon>Glossata</taxon>
        <taxon>Ditrysia</taxon>
        <taxon>Papilionoidea</taxon>
        <taxon>Pieridae</taxon>
        <taxon>Pierinae</taxon>
        <taxon>Pieris</taxon>
    </lineage>
</organism>
<keyword evidence="7" id="KW-1133">Transmembrane helix</keyword>
<dbReference type="EMBL" id="CALOZG010000004">
    <property type="protein sequence ID" value="CAH4015071.1"/>
    <property type="molecule type" value="Genomic_DNA"/>
</dbReference>
<dbReference type="SUPFAM" id="SSF81411">
    <property type="entry name" value="Mitochondrial cytochrome c oxidase subunit VIa"/>
    <property type="match status" value="1"/>
</dbReference>
<dbReference type="Pfam" id="PF02046">
    <property type="entry name" value="COX6A"/>
    <property type="match status" value="1"/>
</dbReference>
<sequence length="152" mass="17350">MYKNGKKLSSMGKLFVRNYSLCGPPRGPSKPGCQCGCPTPPTPGQGPKITPNPCCRPCIIPPNPCVPRFHHEKDSWKKYKFLAFFVGFPLIFIQGFICYNHTLPEKGECRDYEYMRIHNKKYPWRDGVKTLFHNDHVNHVPGECTPPPLDCD</sequence>
<evidence type="ECO:0000256" key="4">
    <source>
        <dbReference type="ARBA" id="ARBA00023128"/>
    </source>
</evidence>
<dbReference type="InterPro" id="IPR001349">
    <property type="entry name" value="Cyt_c_oxidase_su6a"/>
</dbReference>
<evidence type="ECO:0000313" key="8">
    <source>
        <dbReference type="EMBL" id="CAH4015071.1"/>
    </source>
</evidence>
<keyword evidence="2" id="KW-0999">Mitochondrion inner membrane</keyword>
<name>A0A9P0TAS3_PIEBR</name>
<dbReference type="GO" id="GO:0006123">
    <property type="term" value="P:mitochondrial electron transport, cytochrome c to oxygen"/>
    <property type="evidence" value="ECO:0007669"/>
    <property type="project" value="TreeGrafter"/>
</dbReference>
<protein>
    <submittedName>
        <fullName evidence="8">Uncharacterized protein</fullName>
    </submittedName>
</protein>
<reference evidence="8" key="1">
    <citation type="submission" date="2022-05" db="EMBL/GenBank/DDBJ databases">
        <authorList>
            <person name="Okamura Y."/>
        </authorList>
    </citation>
    <scope>NUCLEOTIDE SEQUENCE</scope>
</reference>
<dbReference type="Proteomes" id="UP001152562">
    <property type="component" value="Unassembled WGS sequence"/>
</dbReference>
<comment type="subcellular location">
    <subcellularLocation>
        <location evidence="1">Mitochondrion inner membrane</location>
    </subcellularLocation>
</comment>